<name>B9XPU2_PEDPL</name>
<comment type="caution">
    <text evidence="2">The sequence shown here is derived from an EMBL/GenBank/DDBJ whole genome shotgun (WGS) entry which is preliminary data.</text>
</comment>
<evidence type="ECO:0000313" key="3">
    <source>
        <dbReference type="Proteomes" id="UP000003688"/>
    </source>
</evidence>
<dbReference type="AlphaFoldDB" id="B9XPU2"/>
<dbReference type="RefSeq" id="WP_007417828.1">
    <property type="nucleotide sequence ID" value="NZ_ABOX02000049.1"/>
</dbReference>
<dbReference type="OrthoDB" id="1121317at2"/>
<gene>
    <name evidence="2" type="ORF">Cflav_PD1467</name>
</gene>
<feature type="domain" description="DUF6504" evidence="1">
    <location>
        <begin position="12"/>
        <end position="45"/>
    </location>
</feature>
<evidence type="ECO:0000313" key="2">
    <source>
        <dbReference type="EMBL" id="EEF58123.1"/>
    </source>
</evidence>
<reference evidence="2 3" key="1">
    <citation type="journal article" date="2011" name="J. Bacteriol.">
        <title>Genome sequence of 'Pedosphaera parvula' Ellin514, an aerobic Verrucomicrobial isolate from pasture soil.</title>
        <authorList>
            <person name="Kant R."/>
            <person name="van Passel M.W."/>
            <person name="Sangwan P."/>
            <person name="Palva A."/>
            <person name="Lucas S."/>
            <person name="Copeland A."/>
            <person name="Lapidus A."/>
            <person name="Glavina Del Rio T."/>
            <person name="Dalin E."/>
            <person name="Tice H."/>
            <person name="Bruce D."/>
            <person name="Goodwin L."/>
            <person name="Pitluck S."/>
            <person name="Chertkov O."/>
            <person name="Larimer F.W."/>
            <person name="Land M.L."/>
            <person name="Hauser L."/>
            <person name="Brettin T.S."/>
            <person name="Detter J.C."/>
            <person name="Han S."/>
            <person name="de Vos W.M."/>
            <person name="Janssen P.H."/>
            <person name="Smidt H."/>
        </authorList>
    </citation>
    <scope>NUCLEOTIDE SEQUENCE [LARGE SCALE GENOMIC DNA]</scope>
    <source>
        <strain evidence="2 3">Ellin514</strain>
    </source>
</reference>
<dbReference type="InterPro" id="IPR045443">
    <property type="entry name" value="DUF6504"/>
</dbReference>
<proteinExistence type="predicted"/>
<sequence>MRLIPIQVECYAGAKEDETPRPFTWEERTFEVGEVLDQWCQVKSKPEWPRVDYFNLRAADERKYLLKHELEADERFLRRQWA</sequence>
<evidence type="ECO:0000259" key="1">
    <source>
        <dbReference type="Pfam" id="PF20114"/>
    </source>
</evidence>
<accession>B9XPU2</accession>
<keyword evidence="3" id="KW-1185">Reference proteome</keyword>
<organism evidence="2 3">
    <name type="scientific">Pedosphaera parvula (strain Ellin514)</name>
    <dbReference type="NCBI Taxonomy" id="320771"/>
    <lineage>
        <taxon>Bacteria</taxon>
        <taxon>Pseudomonadati</taxon>
        <taxon>Verrucomicrobiota</taxon>
        <taxon>Pedosphaerae</taxon>
        <taxon>Pedosphaerales</taxon>
        <taxon>Pedosphaeraceae</taxon>
        <taxon>Pedosphaera</taxon>
    </lineage>
</organism>
<dbReference type="Proteomes" id="UP000003688">
    <property type="component" value="Unassembled WGS sequence"/>
</dbReference>
<dbReference type="Pfam" id="PF20114">
    <property type="entry name" value="DUF6504"/>
    <property type="match status" value="1"/>
</dbReference>
<protein>
    <submittedName>
        <fullName evidence="2">Conserved hypothetical cytosolic protein</fullName>
    </submittedName>
</protein>
<dbReference type="EMBL" id="ABOX02000049">
    <property type="protein sequence ID" value="EEF58123.1"/>
    <property type="molecule type" value="Genomic_DNA"/>
</dbReference>